<feature type="signal peptide" evidence="1">
    <location>
        <begin position="1"/>
        <end position="21"/>
    </location>
</feature>
<keyword evidence="1" id="KW-0732">Signal</keyword>
<dbReference type="AlphaFoldDB" id="A0A919YLT1"/>
<sequence>MKPYWKLSITCIGLAMALTLAGCGAVTEKSTNFILGESSGTGELVSEGVQTFGGDEFDSIDIVTEAMEIVVQQGTSDEATVEFMRDSSIGKTFAFDASIQGDVLQVTVTEKDKLLSVNDERGQRKLIVTLPAEREPALNITNNFGKVSLEEAVFSSASVQLDAGSIVASGTTGELDLKVDAGDIRVEKGNGSYPITAYAEAGSINITFAEAPAQASFELMVEVGKVQLGIDDVNYDENRNTVIKAERGSGGPLIKAITSVGNIRVN</sequence>
<proteinExistence type="predicted"/>
<accession>A0A919YLT1</accession>
<dbReference type="Proteomes" id="UP000683139">
    <property type="component" value="Unassembled WGS sequence"/>
</dbReference>
<reference evidence="3" key="1">
    <citation type="submission" date="2021-03" db="EMBL/GenBank/DDBJ databases">
        <title>Antimicrobial resistance genes in bacteria isolated from Japanese honey, and their potential for conferring macrolide and lincosamide resistance in the American foulbrood pathogen Paenibacillus larvae.</title>
        <authorList>
            <person name="Okamoto M."/>
            <person name="Kumagai M."/>
            <person name="Kanamori H."/>
            <person name="Takamatsu D."/>
        </authorList>
    </citation>
    <scope>NUCLEOTIDE SEQUENCE</scope>
    <source>
        <strain evidence="3">J40TS1</strain>
    </source>
</reference>
<dbReference type="EMBL" id="BOSE01000003">
    <property type="protein sequence ID" value="GIP16228.1"/>
    <property type="molecule type" value="Genomic_DNA"/>
</dbReference>
<feature type="chain" id="PRO_5039372700" description="DUF4097 domain-containing protein" evidence="1">
    <location>
        <begin position="22"/>
        <end position="266"/>
    </location>
</feature>
<organism evidence="3 4">
    <name type="scientific">Paenibacillus montaniterrae</name>
    <dbReference type="NCBI Taxonomy" id="429341"/>
    <lineage>
        <taxon>Bacteria</taxon>
        <taxon>Bacillati</taxon>
        <taxon>Bacillota</taxon>
        <taxon>Bacilli</taxon>
        <taxon>Bacillales</taxon>
        <taxon>Paenibacillaceae</taxon>
        <taxon>Paenibacillus</taxon>
    </lineage>
</organism>
<feature type="domain" description="DUF4097" evidence="2">
    <location>
        <begin position="138"/>
        <end position="265"/>
    </location>
</feature>
<keyword evidence="4" id="KW-1185">Reference proteome</keyword>
<evidence type="ECO:0000313" key="3">
    <source>
        <dbReference type="EMBL" id="GIP16228.1"/>
    </source>
</evidence>
<evidence type="ECO:0000259" key="2">
    <source>
        <dbReference type="Pfam" id="PF13349"/>
    </source>
</evidence>
<comment type="caution">
    <text evidence="3">The sequence shown here is derived from an EMBL/GenBank/DDBJ whole genome shotgun (WGS) entry which is preliminary data.</text>
</comment>
<evidence type="ECO:0000313" key="4">
    <source>
        <dbReference type="Proteomes" id="UP000683139"/>
    </source>
</evidence>
<dbReference type="RefSeq" id="WP_213514504.1">
    <property type="nucleotide sequence ID" value="NZ_BOSE01000003.1"/>
</dbReference>
<name>A0A919YLT1_9BACL</name>
<dbReference type="InterPro" id="IPR025164">
    <property type="entry name" value="Toastrack_DUF4097"/>
</dbReference>
<dbReference type="Pfam" id="PF13349">
    <property type="entry name" value="DUF4097"/>
    <property type="match status" value="1"/>
</dbReference>
<protein>
    <recommendedName>
        <fullName evidence="2">DUF4097 domain-containing protein</fullName>
    </recommendedName>
</protein>
<evidence type="ECO:0000256" key="1">
    <source>
        <dbReference type="SAM" id="SignalP"/>
    </source>
</evidence>
<gene>
    <name evidence="3" type="ORF">J40TS1_18700</name>
</gene>
<dbReference type="PROSITE" id="PS51257">
    <property type="entry name" value="PROKAR_LIPOPROTEIN"/>
    <property type="match status" value="1"/>
</dbReference>